<evidence type="ECO:0000256" key="3">
    <source>
        <dbReference type="ARBA" id="ARBA00023002"/>
    </source>
</evidence>
<evidence type="ECO:0000313" key="6">
    <source>
        <dbReference type="EMBL" id="GAA5148593.1"/>
    </source>
</evidence>
<keyword evidence="1" id="KW-0285">Flavoprotein</keyword>
<dbReference type="RefSeq" id="WP_345458391.1">
    <property type="nucleotide sequence ID" value="NZ_BAABKG010000003.1"/>
</dbReference>
<organism evidence="6 7">
    <name type="scientific">Nocardioides marinquilinus</name>
    <dbReference type="NCBI Taxonomy" id="1210400"/>
    <lineage>
        <taxon>Bacteria</taxon>
        <taxon>Bacillati</taxon>
        <taxon>Actinomycetota</taxon>
        <taxon>Actinomycetes</taxon>
        <taxon>Propionibacteriales</taxon>
        <taxon>Nocardioidaceae</taxon>
        <taxon>Nocardioides</taxon>
    </lineage>
</organism>
<evidence type="ECO:0000259" key="5">
    <source>
        <dbReference type="Pfam" id="PF00296"/>
    </source>
</evidence>
<dbReference type="Proteomes" id="UP001500221">
    <property type="component" value="Unassembled WGS sequence"/>
</dbReference>
<keyword evidence="2" id="KW-0288">FMN</keyword>
<dbReference type="PANTHER" id="PTHR42847:SF8">
    <property type="entry name" value="CONSERVED PROTEIN"/>
    <property type="match status" value="1"/>
</dbReference>
<dbReference type="InterPro" id="IPR050172">
    <property type="entry name" value="SsuD_RutA_monooxygenase"/>
</dbReference>
<evidence type="ECO:0000313" key="7">
    <source>
        <dbReference type="Proteomes" id="UP001500221"/>
    </source>
</evidence>
<evidence type="ECO:0000256" key="2">
    <source>
        <dbReference type="ARBA" id="ARBA00022643"/>
    </source>
</evidence>
<dbReference type="PANTHER" id="PTHR42847">
    <property type="entry name" value="ALKANESULFONATE MONOOXYGENASE"/>
    <property type="match status" value="1"/>
</dbReference>
<feature type="domain" description="Luciferase-like" evidence="5">
    <location>
        <begin position="21"/>
        <end position="237"/>
    </location>
</feature>
<gene>
    <name evidence="6" type="ORF">GCM10023340_22630</name>
</gene>
<keyword evidence="3" id="KW-0560">Oxidoreductase</keyword>
<reference evidence="7" key="1">
    <citation type="journal article" date="2019" name="Int. J. Syst. Evol. Microbiol.">
        <title>The Global Catalogue of Microorganisms (GCM) 10K type strain sequencing project: providing services to taxonomists for standard genome sequencing and annotation.</title>
        <authorList>
            <consortium name="The Broad Institute Genomics Platform"/>
            <consortium name="The Broad Institute Genome Sequencing Center for Infectious Disease"/>
            <person name="Wu L."/>
            <person name="Ma J."/>
        </authorList>
    </citation>
    <scope>NUCLEOTIDE SEQUENCE [LARGE SCALE GENOMIC DNA]</scope>
    <source>
        <strain evidence="7">JCM 18459</strain>
    </source>
</reference>
<sequence length="292" mass="31945">MRLGLHYADFSHPDWATRLEERLVETARVADQGGVSLLTVMDHWFQMEQLGGPEQPMLEAYTTLGHLAAVTERVRLGALVTGVTYRHPALLAKQVTTLDRLSRGRALLGIGAAWHEREHVGLGVPFPSTSERFERLEEALQVCLRMWDDGAGGSEPFEGSHYRVAEPLSVPAPYQRPHPPILVGGSGERKTLRLVARYAQACNLFGEGPEVVAHKLDVLRRHCDDAGTDYDAIEKTVIVTDDAVADPDGFLATAQAYAGLGVETLVTGPVGDDPVGWTTRLVETVVPRLEQV</sequence>
<accession>A0ABP9PP33</accession>
<evidence type="ECO:0000256" key="4">
    <source>
        <dbReference type="ARBA" id="ARBA00023033"/>
    </source>
</evidence>
<dbReference type="EMBL" id="BAABKG010000003">
    <property type="protein sequence ID" value="GAA5148593.1"/>
    <property type="molecule type" value="Genomic_DNA"/>
</dbReference>
<dbReference type="NCBIfam" id="TIGR03560">
    <property type="entry name" value="F420_Rv1855c"/>
    <property type="match status" value="1"/>
</dbReference>
<dbReference type="Gene3D" id="3.20.20.30">
    <property type="entry name" value="Luciferase-like domain"/>
    <property type="match status" value="1"/>
</dbReference>
<comment type="caution">
    <text evidence="6">The sequence shown here is derived from an EMBL/GenBank/DDBJ whole genome shotgun (WGS) entry which is preliminary data.</text>
</comment>
<proteinExistence type="predicted"/>
<keyword evidence="7" id="KW-1185">Reference proteome</keyword>
<dbReference type="InterPro" id="IPR011251">
    <property type="entry name" value="Luciferase-like_dom"/>
</dbReference>
<dbReference type="Pfam" id="PF00296">
    <property type="entry name" value="Bac_luciferase"/>
    <property type="match status" value="1"/>
</dbReference>
<dbReference type="InterPro" id="IPR036661">
    <property type="entry name" value="Luciferase-like_sf"/>
</dbReference>
<dbReference type="InterPro" id="IPR019952">
    <property type="entry name" value="F420_OxRdatse_Rv1855c_pred"/>
</dbReference>
<name>A0ABP9PP33_9ACTN</name>
<dbReference type="SUPFAM" id="SSF51679">
    <property type="entry name" value="Bacterial luciferase-like"/>
    <property type="match status" value="1"/>
</dbReference>
<keyword evidence="4" id="KW-0503">Monooxygenase</keyword>
<evidence type="ECO:0000256" key="1">
    <source>
        <dbReference type="ARBA" id="ARBA00022630"/>
    </source>
</evidence>
<protein>
    <submittedName>
        <fullName evidence="6">TIGR03560 family F420-dependent LLM class oxidoreductase</fullName>
    </submittedName>
</protein>